<dbReference type="CDD" id="cd19088">
    <property type="entry name" value="AKR_AKR13B1"/>
    <property type="match status" value="1"/>
</dbReference>
<reference evidence="3 4" key="1">
    <citation type="submission" date="2020-06" db="EMBL/GenBank/DDBJ databases">
        <title>Actinomadura xiongansis sp. nov., isolated from soil of Baiyangdian.</title>
        <authorList>
            <person name="Zhang X."/>
        </authorList>
    </citation>
    <scope>NUCLEOTIDE SEQUENCE [LARGE SCALE GENOMIC DNA]</scope>
    <source>
        <strain evidence="3 4">HBUM206468</strain>
    </source>
</reference>
<dbReference type="Proteomes" id="UP000805614">
    <property type="component" value="Unassembled WGS sequence"/>
</dbReference>
<gene>
    <name evidence="3" type="ORF">HKK74_11705</name>
</gene>
<dbReference type="SUPFAM" id="SSF51430">
    <property type="entry name" value="NAD(P)-linked oxidoreductase"/>
    <property type="match status" value="1"/>
</dbReference>
<proteinExistence type="predicted"/>
<evidence type="ECO:0000259" key="2">
    <source>
        <dbReference type="Pfam" id="PF00248"/>
    </source>
</evidence>
<keyword evidence="4" id="KW-1185">Reference proteome</keyword>
<feature type="domain" description="NADP-dependent oxidoreductase" evidence="2">
    <location>
        <begin position="24"/>
        <end position="291"/>
    </location>
</feature>
<dbReference type="InterPro" id="IPR023210">
    <property type="entry name" value="NADP_OxRdtase_dom"/>
</dbReference>
<dbReference type="Pfam" id="PF00248">
    <property type="entry name" value="Aldo_ket_red"/>
    <property type="match status" value="1"/>
</dbReference>
<comment type="caution">
    <text evidence="3">The sequence shown here is derived from an EMBL/GenBank/DDBJ whole genome shotgun (WGS) entry which is preliminary data.</text>
</comment>
<evidence type="ECO:0000256" key="1">
    <source>
        <dbReference type="ARBA" id="ARBA00023002"/>
    </source>
</evidence>
<protein>
    <submittedName>
        <fullName evidence="3">Oxidoreductase</fullName>
    </submittedName>
</protein>
<name>A0ABR7LMT7_9ACTN</name>
<sequence>MTTDHIKATASGHWALGGDLRVSRMGFGAMRLPARGWNGPAGDRDTALSVLRRAVELGVDHIDTASFYFYGDLSANELIRSALSPYPADLVIATKVGPQRAPDGRMSEAGPSELRAAVERNLVELGRDRLDLVYLRVGGIEGPTAERIGERFEALAALRDEGLVRHLGVSNVTAAQLDEAQAIAPVAAVQNRFHVMLQEDRELLEICARQDIAYVPFFPLGGVGLPDDDRIRRVADRHRATVAQTILAWLLALSPAMLAIPGTSAPAHLEENVAAAALRLDPRDLTELEALTPAH</sequence>
<keyword evidence="1" id="KW-0560">Oxidoreductase</keyword>
<dbReference type="PANTHER" id="PTHR43625:SF40">
    <property type="entry name" value="ALDO-KETO REDUCTASE YAKC [NADP(+)]"/>
    <property type="match status" value="1"/>
</dbReference>
<accession>A0ABR7LMT7</accession>
<dbReference type="PRINTS" id="PR00069">
    <property type="entry name" value="ALDKETRDTASE"/>
</dbReference>
<evidence type="ECO:0000313" key="4">
    <source>
        <dbReference type="Proteomes" id="UP000805614"/>
    </source>
</evidence>
<dbReference type="InterPro" id="IPR036812">
    <property type="entry name" value="NAD(P)_OxRdtase_dom_sf"/>
</dbReference>
<dbReference type="EMBL" id="JABVEC010000007">
    <property type="protein sequence ID" value="MBC6466159.1"/>
    <property type="molecule type" value="Genomic_DNA"/>
</dbReference>
<dbReference type="Gene3D" id="3.20.20.100">
    <property type="entry name" value="NADP-dependent oxidoreductase domain"/>
    <property type="match status" value="1"/>
</dbReference>
<dbReference type="PANTHER" id="PTHR43625">
    <property type="entry name" value="AFLATOXIN B1 ALDEHYDE REDUCTASE"/>
    <property type="match status" value="1"/>
</dbReference>
<dbReference type="InterPro" id="IPR050791">
    <property type="entry name" value="Aldo-Keto_reductase"/>
</dbReference>
<dbReference type="RefSeq" id="WP_187243176.1">
    <property type="nucleotide sequence ID" value="NZ_BAAAOK010000059.1"/>
</dbReference>
<dbReference type="NCBIfam" id="NF007695">
    <property type="entry name" value="PRK10376.1"/>
    <property type="match status" value="1"/>
</dbReference>
<evidence type="ECO:0000313" key="3">
    <source>
        <dbReference type="EMBL" id="MBC6466159.1"/>
    </source>
</evidence>
<organism evidence="3 4">
    <name type="scientific">Actinomadura alba</name>
    <dbReference type="NCBI Taxonomy" id="406431"/>
    <lineage>
        <taxon>Bacteria</taxon>
        <taxon>Bacillati</taxon>
        <taxon>Actinomycetota</taxon>
        <taxon>Actinomycetes</taxon>
        <taxon>Streptosporangiales</taxon>
        <taxon>Thermomonosporaceae</taxon>
        <taxon>Actinomadura</taxon>
    </lineage>
</organism>
<dbReference type="InterPro" id="IPR020471">
    <property type="entry name" value="AKR"/>
</dbReference>